<evidence type="ECO:0008006" key="3">
    <source>
        <dbReference type="Google" id="ProtNLM"/>
    </source>
</evidence>
<name>A0A9P6VXS6_RHOMI</name>
<dbReference type="Proteomes" id="UP000777482">
    <property type="component" value="Unassembled WGS sequence"/>
</dbReference>
<sequence>MPVPAIPLDVVRLILEYLPPDVIAARYSQYQSMAPLMLVCKGWTSLVLDVVWREVCLSPFDMHRLVPLLLSRQDLLDRVRVLRIKFDHAQTIYWQRVEESSYTMTDSWDGVTLLLHRATRVTTLDLDATLPYSSLLATAAYASIATTVTALELDLLARDDIHPRDLDSLWTCLSRFPHLTRLTIVDGAERTYADPTIARPKLRVQHFTLHSYEAEDPDPAGTLRMLQQLDPAPLHSLELTHPGIRVEGSMDPLSGLRDLINLKRLAIWTANDEELVDALPRLCDILPRLTRLAELELSSDGPPQIVSPARPAVVVRKKSPTPVRQLLDALPPSIRRCTVNNIYFDDWKPTRWLLDTRHDLQDDTVATVFLRVPAQHKEGGMELKQHRLVRSAAEPSEWRAMVPVAHSLGETHDLL</sequence>
<organism evidence="1 2">
    <name type="scientific">Rhodotorula mucilaginosa</name>
    <name type="common">Yeast</name>
    <name type="synonym">Rhodotorula rubra</name>
    <dbReference type="NCBI Taxonomy" id="5537"/>
    <lineage>
        <taxon>Eukaryota</taxon>
        <taxon>Fungi</taxon>
        <taxon>Dikarya</taxon>
        <taxon>Basidiomycota</taxon>
        <taxon>Pucciniomycotina</taxon>
        <taxon>Microbotryomycetes</taxon>
        <taxon>Sporidiobolales</taxon>
        <taxon>Sporidiobolaceae</taxon>
        <taxon>Rhodotorula</taxon>
    </lineage>
</organism>
<keyword evidence="2" id="KW-1185">Reference proteome</keyword>
<dbReference type="OrthoDB" id="10344694at2759"/>
<comment type="caution">
    <text evidence="1">The sequence shown here is derived from an EMBL/GenBank/DDBJ whole genome shotgun (WGS) entry which is preliminary data.</text>
</comment>
<proteinExistence type="predicted"/>
<protein>
    <recommendedName>
        <fullName evidence="3">F-box domain-containing protein</fullName>
    </recommendedName>
</protein>
<dbReference type="AlphaFoldDB" id="A0A9P6VXS6"/>
<reference evidence="1 2" key="1">
    <citation type="submission" date="2020-11" db="EMBL/GenBank/DDBJ databases">
        <title>Kefir isolates.</title>
        <authorList>
            <person name="Marcisauskas S."/>
            <person name="Kim Y."/>
            <person name="Blasche S."/>
        </authorList>
    </citation>
    <scope>NUCLEOTIDE SEQUENCE [LARGE SCALE GENOMIC DNA]</scope>
    <source>
        <strain evidence="1 2">KR</strain>
    </source>
</reference>
<dbReference type="EMBL" id="PUHQ01000093">
    <property type="protein sequence ID" value="KAG0656698.1"/>
    <property type="molecule type" value="Genomic_DNA"/>
</dbReference>
<gene>
    <name evidence="1" type="ORF">C6P46_007000</name>
</gene>
<accession>A0A9P6VXS6</accession>
<dbReference type="SUPFAM" id="SSF52047">
    <property type="entry name" value="RNI-like"/>
    <property type="match status" value="1"/>
</dbReference>
<evidence type="ECO:0000313" key="2">
    <source>
        <dbReference type="Proteomes" id="UP000777482"/>
    </source>
</evidence>
<evidence type="ECO:0000313" key="1">
    <source>
        <dbReference type="EMBL" id="KAG0656698.1"/>
    </source>
</evidence>